<dbReference type="EMBL" id="JAIZAY010000017">
    <property type="protein sequence ID" value="KAJ8026048.1"/>
    <property type="molecule type" value="Genomic_DNA"/>
</dbReference>
<comment type="similarity">
    <text evidence="1">Belongs to the sulfotransferase 1 family.</text>
</comment>
<keyword evidence="2" id="KW-0808">Transferase</keyword>
<sequence>MLPDGEPASDSTDTGDKSQAGRTVQPKVEVANEDSCKTLLNLGGTYNVYFIMDKPAPVPFSKGSLPVFTEAFEYEGVWYPPPVSPQILDKLKTFEVREDDLILSTYQKSGTHWMQEILFLIQQDGHVEKIKRDVDPEINGTLSFGLPPDFKKSLPDLLATRPSPRIYITHLPAKHLPPQVWIKKPKVVYVTRDLKDACTSFYRFINANPGNESDVPWEMVFNNFISDKALWGNWCDHALGYWELRNNGHVFFITFEEIKKDIRSVIRRLATFLGATISPEGFERIVEHSSLEGMKKTYAKIEEEVENGRLYTRAFGLAPFIQTGVSGSWKGQFSEEQRERMDRMVKERLAGTGLDVYYP</sequence>
<evidence type="ECO:0000313" key="5">
    <source>
        <dbReference type="EMBL" id="KAJ8026048.1"/>
    </source>
</evidence>
<comment type="caution">
    <text evidence="5">The sequence shown here is derived from an EMBL/GenBank/DDBJ whole genome shotgun (WGS) entry which is preliminary data.</text>
</comment>
<evidence type="ECO:0000256" key="1">
    <source>
        <dbReference type="ARBA" id="ARBA00005771"/>
    </source>
</evidence>
<feature type="domain" description="Sulfotransferase" evidence="4">
    <location>
        <begin position="99"/>
        <end position="353"/>
    </location>
</feature>
<dbReference type="OrthoDB" id="205623at2759"/>
<evidence type="ECO:0000259" key="4">
    <source>
        <dbReference type="Pfam" id="PF00685"/>
    </source>
</evidence>
<reference evidence="5" key="1">
    <citation type="submission" date="2021-10" db="EMBL/GenBank/DDBJ databases">
        <title>Tropical sea cucumber genome reveals ecological adaptation and Cuvierian tubules defense mechanism.</title>
        <authorList>
            <person name="Chen T."/>
        </authorList>
    </citation>
    <scope>NUCLEOTIDE SEQUENCE</scope>
    <source>
        <strain evidence="5">Nanhai2018</strain>
        <tissue evidence="5">Muscle</tissue>
    </source>
</reference>
<name>A0A9Q0YPC0_HOLLE</name>
<dbReference type="SUPFAM" id="SSF52540">
    <property type="entry name" value="P-loop containing nucleoside triphosphate hydrolases"/>
    <property type="match status" value="1"/>
</dbReference>
<accession>A0A9Q0YPC0</accession>
<dbReference type="GO" id="GO:0008146">
    <property type="term" value="F:sulfotransferase activity"/>
    <property type="evidence" value="ECO:0007669"/>
    <property type="project" value="InterPro"/>
</dbReference>
<dbReference type="Proteomes" id="UP001152320">
    <property type="component" value="Chromosome 17"/>
</dbReference>
<protein>
    <submittedName>
        <fullName evidence="5">Sulfotransferase 1C2</fullName>
    </submittedName>
</protein>
<proteinExistence type="inferred from homology"/>
<feature type="region of interest" description="Disordered" evidence="3">
    <location>
        <begin position="1"/>
        <end position="28"/>
    </location>
</feature>
<evidence type="ECO:0000256" key="2">
    <source>
        <dbReference type="ARBA" id="ARBA00022679"/>
    </source>
</evidence>
<dbReference type="Gene3D" id="3.40.50.300">
    <property type="entry name" value="P-loop containing nucleotide triphosphate hydrolases"/>
    <property type="match status" value="1"/>
</dbReference>
<organism evidence="5 6">
    <name type="scientific">Holothuria leucospilota</name>
    <name type="common">Black long sea cucumber</name>
    <name type="synonym">Mertensiothuria leucospilota</name>
    <dbReference type="NCBI Taxonomy" id="206669"/>
    <lineage>
        <taxon>Eukaryota</taxon>
        <taxon>Metazoa</taxon>
        <taxon>Echinodermata</taxon>
        <taxon>Eleutherozoa</taxon>
        <taxon>Echinozoa</taxon>
        <taxon>Holothuroidea</taxon>
        <taxon>Aspidochirotacea</taxon>
        <taxon>Aspidochirotida</taxon>
        <taxon>Holothuriidae</taxon>
        <taxon>Holothuria</taxon>
    </lineage>
</organism>
<evidence type="ECO:0000256" key="3">
    <source>
        <dbReference type="SAM" id="MobiDB-lite"/>
    </source>
</evidence>
<dbReference type="AlphaFoldDB" id="A0A9Q0YPC0"/>
<dbReference type="InterPro" id="IPR027417">
    <property type="entry name" value="P-loop_NTPase"/>
</dbReference>
<gene>
    <name evidence="5" type="ORF">HOLleu_33782</name>
</gene>
<dbReference type="Pfam" id="PF00685">
    <property type="entry name" value="Sulfotransfer_1"/>
    <property type="match status" value="1"/>
</dbReference>
<evidence type="ECO:0000313" key="6">
    <source>
        <dbReference type="Proteomes" id="UP001152320"/>
    </source>
</evidence>
<dbReference type="InterPro" id="IPR000863">
    <property type="entry name" value="Sulfotransferase_dom"/>
</dbReference>
<dbReference type="PANTHER" id="PTHR11783">
    <property type="entry name" value="SULFOTRANSFERASE SULT"/>
    <property type="match status" value="1"/>
</dbReference>
<keyword evidence="6" id="KW-1185">Reference proteome</keyword>